<dbReference type="STRING" id="1560345.AWL63_15430"/>
<evidence type="ECO:0000313" key="1">
    <source>
        <dbReference type="EMBL" id="AOH85141.1"/>
    </source>
</evidence>
<keyword evidence="2" id="KW-1185">Reference proteome</keyword>
<dbReference type="EMBL" id="CP014168">
    <property type="protein sequence ID" value="AOH85141.1"/>
    <property type="molecule type" value="Genomic_DNA"/>
</dbReference>
<dbReference type="KEGG" id="span:AWL63_15430"/>
<name>A0A1B3ZCI9_9SPHN</name>
<dbReference type="OrthoDB" id="86940at2"/>
<evidence type="ECO:0000313" key="2">
    <source>
        <dbReference type="Proteomes" id="UP000094256"/>
    </source>
</evidence>
<dbReference type="AlphaFoldDB" id="A0A1B3ZCI9"/>
<proteinExistence type="predicted"/>
<reference evidence="1 2" key="1">
    <citation type="submission" date="2016-01" db="EMBL/GenBank/DDBJ databases">
        <title>Complete genome and mega plasmid sequence of Sphingomonas panacis DCY99 elicits systemic resistance in rice to Xanthomonas oryzae.</title>
        <authorList>
            <person name="Kim Y.J."/>
            <person name="Yang D.C."/>
            <person name="Sing P."/>
        </authorList>
    </citation>
    <scope>NUCLEOTIDE SEQUENCE [LARGE SCALE GENOMIC DNA]</scope>
    <source>
        <strain evidence="1 2">DCY99</strain>
    </source>
</reference>
<accession>A0A1B3ZCI9</accession>
<organism evidence="1 2">
    <name type="scientific">Sphingomonas panacis</name>
    <dbReference type="NCBI Taxonomy" id="1560345"/>
    <lineage>
        <taxon>Bacteria</taxon>
        <taxon>Pseudomonadati</taxon>
        <taxon>Pseudomonadota</taxon>
        <taxon>Alphaproteobacteria</taxon>
        <taxon>Sphingomonadales</taxon>
        <taxon>Sphingomonadaceae</taxon>
        <taxon>Sphingomonas</taxon>
    </lineage>
</organism>
<dbReference type="RefSeq" id="WP_069205683.1">
    <property type="nucleotide sequence ID" value="NZ_CP014168.1"/>
</dbReference>
<dbReference type="Proteomes" id="UP000094256">
    <property type="component" value="Chromosome"/>
</dbReference>
<protein>
    <submittedName>
        <fullName evidence="1">Uncharacterized protein</fullName>
    </submittedName>
</protein>
<sequence length="245" mass="26205">MIAALSATLVSLSAAAQRDDLPPVSYPILAETARDAKGFVPGGWKLEIQDTGDLDGDGLPDLAFAVHQRDPSNIVPNGPLCGDTLDTNPRILAVALAQRGGGYRLATQNHSLVPRRDNACAEDGFDSEGVIGGGMDVMRGTLRVRLGRFMSAGGWSMGSITYTFRWQQGALRLIGYDYTNVQRNNGEMKTLSINYVTRRVKIGAGSVGDGDVKTRWSTVPVRPLLTIDEIGDGLEFDPNGLVGSL</sequence>
<gene>
    <name evidence="1" type="ORF">AWL63_15430</name>
</gene>